<evidence type="ECO:0000313" key="2">
    <source>
        <dbReference type="Proteomes" id="UP000231987"/>
    </source>
</evidence>
<reference evidence="1 2" key="1">
    <citation type="submission" date="2017-06" db="EMBL/GenBank/DDBJ databases">
        <title>Ensifer strains isolated from leguminous trees and herbs display diverse denitrification phenotypes with some acting as strong N2O sinks.</title>
        <authorList>
            <person name="Woliy K."/>
            <person name="Mania D."/>
            <person name="Bakken L.R."/>
            <person name="Frostegard A."/>
        </authorList>
    </citation>
    <scope>NUCLEOTIDE SEQUENCE [LARGE SCALE GENOMIC DNA]</scope>
    <source>
        <strain evidence="1 2">AC50a</strain>
    </source>
</reference>
<dbReference type="Proteomes" id="UP000231987">
    <property type="component" value="Unassembled WGS sequence"/>
</dbReference>
<evidence type="ECO:0000313" key="1">
    <source>
        <dbReference type="EMBL" id="PJR16817.1"/>
    </source>
</evidence>
<accession>A0A2J0Z8I7</accession>
<comment type="caution">
    <text evidence="1">The sequence shown here is derived from an EMBL/GenBank/DDBJ whole genome shotgun (WGS) entry which is preliminary data.</text>
</comment>
<protein>
    <submittedName>
        <fullName evidence="1">Uncharacterized protein</fullName>
    </submittedName>
</protein>
<gene>
    <name evidence="1" type="ORF">CEJ86_01020</name>
</gene>
<sequence length="82" mass="9098">MKKHKRDSGRTGARAERVTETEWRLSNTARYVESAAKWLAAQDEPPAHVISVLKDKFGLRALEACRACALANQFRGSGRASL</sequence>
<name>A0A2J0Z8I7_RHIML</name>
<dbReference type="AlphaFoldDB" id="A0A2J0Z8I7"/>
<dbReference type="EMBL" id="NJGD01000001">
    <property type="protein sequence ID" value="PJR16817.1"/>
    <property type="molecule type" value="Genomic_DNA"/>
</dbReference>
<organism evidence="1 2">
    <name type="scientific">Rhizobium meliloti</name>
    <name type="common">Ensifer meliloti</name>
    <name type="synonym">Sinorhizobium meliloti</name>
    <dbReference type="NCBI Taxonomy" id="382"/>
    <lineage>
        <taxon>Bacteria</taxon>
        <taxon>Pseudomonadati</taxon>
        <taxon>Pseudomonadota</taxon>
        <taxon>Alphaproteobacteria</taxon>
        <taxon>Hyphomicrobiales</taxon>
        <taxon>Rhizobiaceae</taxon>
        <taxon>Sinorhizobium/Ensifer group</taxon>
        <taxon>Sinorhizobium</taxon>
    </lineage>
</organism>
<proteinExistence type="predicted"/>